<dbReference type="PANTHER" id="PTHR46580">
    <property type="entry name" value="SENSOR KINASE-RELATED"/>
    <property type="match status" value="1"/>
</dbReference>
<name>A0A815UBT2_ADIRI</name>
<evidence type="ECO:0000313" key="4">
    <source>
        <dbReference type="Proteomes" id="UP000663852"/>
    </source>
</evidence>
<feature type="transmembrane region" description="Helical" evidence="2">
    <location>
        <begin position="858"/>
        <end position="876"/>
    </location>
</feature>
<keyword evidence="2" id="KW-0472">Membrane</keyword>
<dbReference type="Gene3D" id="3.30.420.10">
    <property type="entry name" value="Ribonuclease H-like superfamily/Ribonuclease H"/>
    <property type="match status" value="1"/>
</dbReference>
<feature type="transmembrane region" description="Helical" evidence="2">
    <location>
        <begin position="386"/>
        <end position="410"/>
    </location>
</feature>
<dbReference type="InterPro" id="IPR036397">
    <property type="entry name" value="RNaseH_sf"/>
</dbReference>
<evidence type="ECO:0000256" key="2">
    <source>
        <dbReference type="SAM" id="Phobius"/>
    </source>
</evidence>
<keyword evidence="2" id="KW-0812">Transmembrane</keyword>
<protein>
    <submittedName>
        <fullName evidence="3">Uncharacterized protein</fullName>
    </submittedName>
</protein>
<dbReference type="Gene3D" id="2.130.10.130">
    <property type="entry name" value="Integrin alpha, N-terminal"/>
    <property type="match status" value="1"/>
</dbReference>
<evidence type="ECO:0000256" key="1">
    <source>
        <dbReference type="ARBA" id="ARBA00022729"/>
    </source>
</evidence>
<dbReference type="EMBL" id="CAJNOJ010000736">
    <property type="protein sequence ID" value="CAF1516768.1"/>
    <property type="molecule type" value="Genomic_DNA"/>
</dbReference>
<sequence>MSSTRCIKLFFQHVKRILLELNLFRSIPPSEDINILRQQRHQTRLYLFLQLISLIILTFYASFNPNIISITKNDPSFSTFIELNDQYSSTLDCPCSHTSLEYRQFISDINVTYHEICSSQFVSSRWIELKFIDSSEGEFYINDIRYQSKMYFQLLSTLCRVAKQTVDDNLQSLYRTIFITNKVITNSSFQNQSNLIIEQFKRTVSQSYLRTLQLMEVNVEISQLVVPLNSDFTYKISSHSEVILRPMKVLSRHGYESYKHVSCFFLLPNECVLQTVVWKTAEDVENIHGMVQSVSPFRSVLLSTLECLYNETCFSYITNQINPLISPQNFSLLKSSLLSMNQSPYDPINSLVNKLFIQSWENKSSYESYFDACSPSTCQYTYYSRFYIISIITIYIGSLGGLHLVLHFLVPYIIKLLSQIWNTIISRRRNTIRPIIEIASIRTVCHNRLLVLFKYIKKCIVEIDLFSTIPPSQDEKIIRRSRRLTRIYLSLIIISLFILVIYTLISKETSIVIVESPSRSEYLRLSNQYPLTFQCSCANIAVKYDKFITQFKPDYHSICSNDFLLSDRYDTPWKSKKLYIPDSFDDDDYRTWIESQFKIVSQMCSLSAGILNSSLLLWRERDFITTHIVSPIQFDIQIKGLIKEFKRTTSDELMLLFELLQLTNNANQLATVQSSNWNFILSLPYSSYSAIDLVERNSHRILLHALTKPRIYDESQCSCALQMNCSKFSTYFYPLSNQIMKRTLPNFRTGCFPLNAMLQSTFSCLYNQTCLQELQASIYYTKPFPVKTLNSSSSSSINQTIEKILNELFVEEWSENISYELYYNECAPNFCRYSHPSNFNRAYFITKTLAIFGGLTKILHYFVSFTAKIIIKLLIYKKKIKVKPQSDDIVIDFNETTPQIISNSLITTAEANVNPVQKYLKSSQNRKDRIIVICLCLLVITGIVAISVIWIRKINTNLMLTNTSSTTTLITTTTMTTDLTKSSMESCYMTLVYQPEMYPIGHNAKSIVVIDFNKDSFLDLAVSNYDNHTISILFGNGNGTFQKQQIYSTGDQSYPWDIASGDFDNDTFLDIVVTLSAINEIAIFYGTASNGSFITVPQRVSLSDSKNGNIDVLEAADLNYDGVIDLLIGRLVKKHVDMYELYALNFDNKRQYRFEEIHPLVSYEDVESAVIGNFDNDDKLYDIGMCSFDDQVYVFSAVNISGDNKYNELPSIQIHGTPQSLVRGRFNDDELDDIAMVAPKSNGLHVLLARGDGRFSQQIYYVDSHPVSAVRINFNNDSIDDIAVLTTYTISVSLDKNSVDECFRSLKVADLNRDGKDDLVFIDLKTKNLIILLPFHIMKSKDLQNLALSKYEKGDGSTKIFHDLNGAIGLSTIERWCKVTRESGSINLSKSPGRPRIIRTKAAIQKLKKRLSRRNVSARKLSRDLVISQTSFRRVLKDDLQLRAYKVQTEPLLTDEHKAVNRTDAYIRGGIRQKRKFPQKLMVWLGVCSKGVSPLVIFEKGTVDHDRYIKEVLPIALKYGNKVFGNDWVFQQDGAKPHTHGKTQDWCAENFPSFIDKDHWPPDSPDLNPLDYCIWNDFAQSMNWDKVT</sequence>
<feature type="transmembrane region" description="Helical" evidence="2">
    <location>
        <begin position="45"/>
        <end position="63"/>
    </location>
</feature>
<accession>A0A815UBT2</accession>
<dbReference type="SUPFAM" id="SSF69318">
    <property type="entry name" value="Integrin alpha N-terminal domain"/>
    <property type="match status" value="2"/>
</dbReference>
<feature type="transmembrane region" description="Helical" evidence="2">
    <location>
        <begin position="487"/>
        <end position="505"/>
    </location>
</feature>
<organism evidence="3 4">
    <name type="scientific">Adineta ricciae</name>
    <name type="common">Rotifer</name>
    <dbReference type="NCBI Taxonomy" id="249248"/>
    <lineage>
        <taxon>Eukaryota</taxon>
        <taxon>Metazoa</taxon>
        <taxon>Spiralia</taxon>
        <taxon>Gnathifera</taxon>
        <taxon>Rotifera</taxon>
        <taxon>Eurotatoria</taxon>
        <taxon>Bdelloidea</taxon>
        <taxon>Adinetida</taxon>
        <taxon>Adinetidae</taxon>
        <taxon>Adineta</taxon>
    </lineage>
</organism>
<gene>
    <name evidence="3" type="ORF">EDS130_LOCUS43608</name>
</gene>
<dbReference type="InterPro" id="IPR013517">
    <property type="entry name" value="FG-GAP"/>
</dbReference>
<comment type="caution">
    <text evidence="3">The sequence shown here is derived from an EMBL/GenBank/DDBJ whole genome shotgun (WGS) entry which is preliminary data.</text>
</comment>
<keyword evidence="1" id="KW-0732">Signal</keyword>
<keyword evidence="2" id="KW-1133">Transmembrane helix</keyword>
<dbReference type="PANTHER" id="PTHR46580:SF4">
    <property type="entry name" value="ATP_GTP-BINDING PROTEIN"/>
    <property type="match status" value="1"/>
</dbReference>
<evidence type="ECO:0000313" key="3">
    <source>
        <dbReference type="EMBL" id="CAF1516768.1"/>
    </source>
</evidence>
<proteinExistence type="predicted"/>
<dbReference type="GO" id="GO:0003676">
    <property type="term" value="F:nucleic acid binding"/>
    <property type="evidence" value="ECO:0007669"/>
    <property type="project" value="InterPro"/>
</dbReference>
<dbReference type="Pfam" id="PF13517">
    <property type="entry name" value="FG-GAP_3"/>
    <property type="match status" value="1"/>
</dbReference>
<feature type="transmembrane region" description="Helical" evidence="2">
    <location>
        <begin position="930"/>
        <end position="951"/>
    </location>
</feature>
<reference evidence="3" key="1">
    <citation type="submission" date="2021-02" db="EMBL/GenBank/DDBJ databases">
        <authorList>
            <person name="Nowell W R."/>
        </authorList>
    </citation>
    <scope>NUCLEOTIDE SEQUENCE</scope>
</reference>
<dbReference type="InterPro" id="IPR028994">
    <property type="entry name" value="Integrin_alpha_N"/>
</dbReference>
<dbReference type="OrthoDB" id="10374871at2759"/>
<dbReference type="Proteomes" id="UP000663852">
    <property type="component" value="Unassembled WGS sequence"/>
</dbReference>